<accession>A0ABN9GB32</accession>
<evidence type="ECO:0000313" key="2">
    <source>
        <dbReference type="EMBL" id="CAI9606642.1"/>
    </source>
</evidence>
<sequence>MLSSCSVPCNVLRLMPASVFWVLFPASIGTYGGMEPAGDSKMSNKI</sequence>
<keyword evidence="1" id="KW-1133">Transmembrane helix</keyword>
<gene>
    <name evidence="2" type="ORF">SPARVUS_LOCUS13810824</name>
</gene>
<feature type="transmembrane region" description="Helical" evidence="1">
    <location>
        <begin position="12"/>
        <end position="34"/>
    </location>
</feature>
<keyword evidence="3" id="KW-1185">Reference proteome</keyword>
<protein>
    <submittedName>
        <fullName evidence="2">Uncharacterized protein</fullName>
    </submittedName>
</protein>
<dbReference type="EMBL" id="CATNWA010018308">
    <property type="protein sequence ID" value="CAI9606642.1"/>
    <property type="molecule type" value="Genomic_DNA"/>
</dbReference>
<dbReference type="Proteomes" id="UP001162483">
    <property type="component" value="Unassembled WGS sequence"/>
</dbReference>
<reference evidence="2" key="1">
    <citation type="submission" date="2023-05" db="EMBL/GenBank/DDBJ databases">
        <authorList>
            <person name="Stuckert A."/>
        </authorList>
    </citation>
    <scope>NUCLEOTIDE SEQUENCE</scope>
</reference>
<keyword evidence="1" id="KW-0812">Transmembrane</keyword>
<comment type="caution">
    <text evidence="2">The sequence shown here is derived from an EMBL/GenBank/DDBJ whole genome shotgun (WGS) entry which is preliminary data.</text>
</comment>
<name>A0ABN9GB32_9NEOB</name>
<keyword evidence="1" id="KW-0472">Membrane</keyword>
<evidence type="ECO:0000313" key="3">
    <source>
        <dbReference type="Proteomes" id="UP001162483"/>
    </source>
</evidence>
<proteinExistence type="predicted"/>
<organism evidence="2 3">
    <name type="scientific">Staurois parvus</name>
    <dbReference type="NCBI Taxonomy" id="386267"/>
    <lineage>
        <taxon>Eukaryota</taxon>
        <taxon>Metazoa</taxon>
        <taxon>Chordata</taxon>
        <taxon>Craniata</taxon>
        <taxon>Vertebrata</taxon>
        <taxon>Euteleostomi</taxon>
        <taxon>Amphibia</taxon>
        <taxon>Batrachia</taxon>
        <taxon>Anura</taxon>
        <taxon>Neobatrachia</taxon>
        <taxon>Ranoidea</taxon>
        <taxon>Ranidae</taxon>
        <taxon>Staurois</taxon>
    </lineage>
</organism>
<evidence type="ECO:0000256" key="1">
    <source>
        <dbReference type="SAM" id="Phobius"/>
    </source>
</evidence>